<dbReference type="SMART" id="SM00855">
    <property type="entry name" value="PGAM"/>
    <property type="match status" value="1"/>
</dbReference>
<reference evidence="3" key="1">
    <citation type="journal article" date="2019" name="Int. J. Syst. Evol. Microbiol.">
        <title>The Global Catalogue of Microorganisms (GCM) 10K type strain sequencing project: providing services to taxonomists for standard genome sequencing and annotation.</title>
        <authorList>
            <consortium name="The Broad Institute Genomics Platform"/>
            <consortium name="The Broad Institute Genome Sequencing Center for Infectious Disease"/>
            <person name="Wu L."/>
            <person name="Ma J."/>
        </authorList>
    </citation>
    <scope>NUCLEOTIDE SEQUENCE [LARGE SCALE GENOMIC DNA]</scope>
    <source>
        <strain evidence="3">KCTC 42424</strain>
    </source>
</reference>
<dbReference type="PANTHER" id="PTHR20935">
    <property type="entry name" value="PHOSPHOGLYCERATE MUTASE-RELATED"/>
    <property type="match status" value="1"/>
</dbReference>
<dbReference type="Gene3D" id="3.40.50.1240">
    <property type="entry name" value="Phosphoglycerate mutase-like"/>
    <property type="match status" value="1"/>
</dbReference>
<protein>
    <submittedName>
        <fullName evidence="2">Histidine phosphatase family protein</fullName>
    </submittedName>
</protein>
<dbReference type="Proteomes" id="UP001595722">
    <property type="component" value="Unassembled WGS sequence"/>
</dbReference>
<organism evidence="2 3">
    <name type="scientific">Bacterioplanoides pacificum</name>
    <dbReference type="NCBI Taxonomy" id="1171596"/>
    <lineage>
        <taxon>Bacteria</taxon>
        <taxon>Pseudomonadati</taxon>
        <taxon>Pseudomonadota</taxon>
        <taxon>Gammaproteobacteria</taxon>
        <taxon>Oceanospirillales</taxon>
        <taxon>Oceanospirillaceae</taxon>
        <taxon>Bacterioplanoides</taxon>
    </lineage>
</organism>
<sequence length="229" mass="25564">MASIYLIRHGQAGFGKLNYDQLSELGWQQAERVGQALTQRGVEAGQVVHGAMVRHRETLQGAQRHWHAHGPVVEMAGFNEFDSDDVIACAFPKFANKAALGAWLLTQKNRHKAFQELFSQAVARWTAGEHHEYQESWAEFTSRCNQSLDRLIQQLDGKDGVVFTSGGPVTAIAQRCLGLSHEKAFELNWTLLNAGVTQLLYSRSGRLSLASCNEHHHLDAAGQHFVTYR</sequence>
<dbReference type="InterPro" id="IPR051021">
    <property type="entry name" value="Mito_Ser/Thr_phosphatase"/>
</dbReference>
<evidence type="ECO:0000256" key="1">
    <source>
        <dbReference type="ARBA" id="ARBA00022801"/>
    </source>
</evidence>
<dbReference type="EMBL" id="JBHRYB010000011">
    <property type="protein sequence ID" value="MFC3680669.1"/>
    <property type="molecule type" value="Genomic_DNA"/>
</dbReference>
<keyword evidence="1" id="KW-0378">Hydrolase</keyword>
<dbReference type="InterPro" id="IPR029033">
    <property type="entry name" value="His_PPase_superfam"/>
</dbReference>
<gene>
    <name evidence="2" type="ORF">ACFOMG_11235</name>
</gene>
<dbReference type="Pfam" id="PF00300">
    <property type="entry name" value="His_Phos_1"/>
    <property type="match status" value="1"/>
</dbReference>
<proteinExistence type="predicted"/>
<keyword evidence="3" id="KW-1185">Reference proteome</keyword>
<dbReference type="PANTHER" id="PTHR20935:SF0">
    <property type="entry name" value="SERINE_THREONINE-PROTEIN PHOSPHATASE PGAM5, MITOCHONDRIAL"/>
    <property type="match status" value="1"/>
</dbReference>
<dbReference type="CDD" id="cd07067">
    <property type="entry name" value="HP_PGM_like"/>
    <property type="match status" value="1"/>
</dbReference>
<evidence type="ECO:0000313" key="2">
    <source>
        <dbReference type="EMBL" id="MFC3680669.1"/>
    </source>
</evidence>
<dbReference type="SUPFAM" id="SSF53254">
    <property type="entry name" value="Phosphoglycerate mutase-like"/>
    <property type="match status" value="1"/>
</dbReference>
<dbReference type="RefSeq" id="WP_376866694.1">
    <property type="nucleotide sequence ID" value="NZ_JBHRYB010000011.1"/>
</dbReference>
<accession>A0ABV7VT46</accession>
<evidence type="ECO:0000313" key="3">
    <source>
        <dbReference type="Proteomes" id="UP001595722"/>
    </source>
</evidence>
<name>A0ABV7VT46_9GAMM</name>
<comment type="caution">
    <text evidence="2">The sequence shown here is derived from an EMBL/GenBank/DDBJ whole genome shotgun (WGS) entry which is preliminary data.</text>
</comment>
<dbReference type="InterPro" id="IPR013078">
    <property type="entry name" value="His_Pase_superF_clade-1"/>
</dbReference>